<evidence type="ECO:0000313" key="2">
    <source>
        <dbReference type="EMBL" id="SDE98517.1"/>
    </source>
</evidence>
<keyword evidence="1" id="KW-0812">Transmembrane</keyword>
<dbReference type="EMBL" id="FNBA01000004">
    <property type="protein sequence ID" value="SDE98517.1"/>
    <property type="molecule type" value="Genomic_DNA"/>
</dbReference>
<evidence type="ECO:0008006" key="4">
    <source>
        <dbReference type="Google" id="ProtNLM"/>
    </source>
</evidence>
<feature type="transmembrane region" description="Helical" evidence="1">
    <location>
        <begin position="103"/>
        <end position="124"/>
    </location>
</feature>
<sequence length="197" mass="23475">MFYPFLYLIGFTRNSKAYKIFTLYLIGIGIIQFLMGFVRNFLDFETNLFLFKYYFIFQFLMLSYFYKTLLGYRWVYFMTSIALLFFIFQYIDDPELSAKYNPLGSAIAQIIIVIYSLLYFYRLLSAKGEFLIVNIGVFFYMLISILIFAAGNLVFVDEFKSVSSIMRNLNAVFYFVFQVLILLEWGKNYYKKKNLNG</sequence>
<dbReference type="STRING" id="227084.SAMN05421855_10431"/>
<accession>A0A1G7HDG7</accession>
<dbReference type="AlphaFoldDB" id="A0A1G7HDG7"/>
<name>A0A1G7HDG7_9FLAO</name>
<reference evidence="2 3" key="1">
    <citation type="submission" date="2016-10" db="EMBL/GenBank/DDBJ databases">
        <authorList>
            <person name="de Groot N.N."/>
        </authorList>
    </citation>
    <scope>NUCLEOTIDE SEQUENCE [LARGE SCALE GENOMIC DNA]</scope>
    <source>
        <strain evidence="2 3">DSM 16195</strain>
    </source>
</reference>
<evidence type="ECO:0000313" key="3">
    <source>
        <dbReference type="Proteomes" id="UP000199321"/>
    </source>
</evidence>
<feature type="transmembrane region" description="Helical" evidence="1">
    <location>
        <begin position="171"/>
        <end position="190"/>
    </location>
</feature>
<feature type="transmembrane region" description="Helical" evidence="1">
    <location>
        <begin position="21"/>
        <end position="42"/>
    </location>
</feature>
<organism evidence="2 3">
    <name type="scientific">Ulvibacter litoralis</name>
    <dbReference type="NCBI Taxonomy" id="227084"/>
    <lineage>
        <taxon>Bacteria</taxon>
        <taxon>Pseudomonadati</taxon>
        <taxon>Bacteroidota</taxon>
        <taxon>Flavobacteriia</taxon>
        <taxon>Flavobacteriales</taxon>
        <taxon>Flavobacteriaceae</taxon>
        <taxon>Ulvibacter</taxon>
    </lineage>
</organism>
<gene>
    <name evidence="2" type="ORF">SAMN05421855_10431</name>
</gene>
<proteinExistence type="predicted"/>
<dbReference type="Proteomes" id="UP000199321">
    <property type="component" value="Unassembled WGS sequence"/>
</dbReference>
<evidence type="ECO:0000256" key="1">
    <source>
        <dbReference type="SAM" id="Phobius"/>
    </source>
</evidence>
<feature type="transmembrane region" description="Helical" evidence="1">
    <location>
        <begin position="73"/>
        <end position="91"/>
    </location>
</feature>
<keyword evidence="3" id="KW-1185">Reference proteome</keyword>
<keyword evidence="1" id="KW-1133">Transmembrane helix</keyword>
<protein>
    <recommendedName>
        <fullName evidence="4">YhhN-like protein</fullName>
    </recommendedName>
</protein>
<feature type="transmembrane region" description="Helical" evidence="1">
    <location>
        <begin position="131"/>
        <end position="151"/>
    </location>
</feature>
<keyword evidence="1" id="KW-0472">Membrane</keyword>